<dbReference type="GO" id="GO:0004563">
    <property type="term" value="F:beta-N-acetylhexosaminidase activity"/>
    <property type="evidence" value="ECO:0007669"/>
    <property type="project" value="InterPro"/>
</dbReference>
<dbReference type="Pfam" id="PF02838">
    <property type="entry name" value="Glyco_hydro_20b"/>
    <property type="match status" value="2"/>
</dbReference>
<feature type="domain" description="Beta-hexosaminidase bacterial type N-terminal" evidence="8">
    <location>
        <begin position="76"/>
        <end position="171"/>
    </location>
</feature>
<accession>A0A1I2MJF8</accession>
<evidence type="ECO:0000259" key="7">
    <source>
        <dbReference type="Pfam" id="PF00728"/>
    </source>
</evidence>
<dbReference type="OrthoDB" id="1098018at2"/>
<feature type="domain" description="Glycoside hydrolase family 20 catalytic" evidence="7">
    <location>
        <begin position="708"/>
        <end position="1027"/>
    </location>
</feature>
<keyword evidence="5" id="KW-1133">Transmembrane helix</keyword>
<feature type="signal peptide" evidence="6">
    <location>
        <begin position="1"/>
        <end position="24"/>
    </location>
</feature>
<dbReference type="SUPFAM" id="SSF51445">
    <property type="entry name" value="(Trans)glycosidases"/>
    <property type="match status" value="2"/>
</dbReference>
<keyword evidence="5" id="KW-0472">Membrane</keyword>
<comment type="similarity">
    <text evidence="1">Belongs to the glycosyl hydrolase 20 family.</text>
</comment>
<organism evidence="9 10">
    <name type="scientific">Clostridium cadaveris</name>
    <dbReference type="NCBI Taxonomy" id="1529"/>
    <lineage>
        <taxon>Bacteria</taxon>
        <taxon>Bacillati</taxon>
        <taxon>Bacillota</taxon>
        <taxon>Clostridia</taxon>
        <taxon>Eubacteriales</taxon>
        <taxon>Clostridiaceae</taxon>
        <taxon>Clostridium</taxon>
    </lineage>
</organism>
<feature type="compositionally biased region" description="Polar residues" evidence="4">
    <location>
        <begin position="1168"/>
        <end position="1197"/>
    </location>
</feature>
<dbReference type="InterPro" id="IPR015882">
    <property type="entry name" value="HEX_bac_N"/>
</dbReference>
<evidence type="ECO:0000256" key="4">
    <source>
        <dbReference type="SAM" id="MobiDB-lite"/>
    </source>
</evidence>
<protein>
    <submittedName>
        <fullName evidence="9">LPXTG-motif cell wall anchor domain-containing protein</fullName>
    </submittedName>
</protein>
<reference evidence="9 10" key="1">
    <citation type="submission" date="2016-10" db="EMBL/GenBank/DDBJ databases">
        <authorList>
            <person name="de Groot N.N."/>
        </authorList>
    </citation>
    <scope>NUCLEOTIDE SEQUENCE [LARGE SCALE GENOMIC DNA]</scope>
    <source>
        <strain evidence="9 10">NLAE-zl-G419</strain>
    </source>
</reference>
<dbReference type="eggNOG" id="COG3525">
    <property type="taxonomic scope" value="Bacteria"/>
</dbReference>
<sequence>MKRIVASVLSAAMILSTFGNVTYAKDLKQEVIETKTYPQVQSYTAEKSGYWSLKNTSRFYIVESDSTLNNEKLYNDVKLISSEFAAKGLSSNGVLDIVIGPKEKIKSGDIVVSIEKIEETSNEEGYKIEVKEDVVKITAANENGLFYGMRTVEKALIGNDGKMQLGTIVDYPEMGVRSFHLDLARKYFTKDWIISMIKDLSYQNISSIQIHFSENEGFRLESSVLENKIPGFEYPSNGYYTKADMKEIIDVAKKYHIEVIPSLDTPGHLGYVLNQLESKTGKDYSVRNLFPSDSRRNQTFNIFESEEAQTFLLEMIDEFAKFFSENGSTRMNIGGDEFLANFTSMSNEQYQTLMGFFNKASETVKKYGMKARAWNDGLLVQGYDGYKLDSDIEVCYWGLGKGSAPVKDFLKNGNKLVNYVDAYMYYALSPWWMNNANPKGEKIYKQWEPGKMNGLPGGISQDFEYPYPNKLLGASYALWCDMPNYQTEQVIAENLYMRTRSMAAKTWNPKGNKADYAEFEQFAKKVGRVPGYDKELPAAKDVVHVDELENPTLNGKQLSSLVLPIVQSYEVSEKSKSWTMDETTRFVIPKTEEYLSNARLKEVVELVSAEFLEKQIPTNKEIDKVYDLESKVTSNDVVVTIDKENPITEKSNSDEAYKIEISDKGVKIVAASENAAMYALRTIQHLMINNNNKLTYGTIVDYPNVAERRVHVDMARKYISKDWIIQHIRELSYFKMNAIQLHFSENIGFRIESDFDPAIVSKDGYLTKKEIREILKEAKKYGINVIPSLDTPGHVQHILKVHPEYGQVDKYGNKSTGALDVTNPDAIKYIKGLYKEYMDLFEGCTDFHIGGDEYMEFDRPPFTTQYKSVLDNYAKEKFGQEYTWKDTMANYINDIAAFVHEGGFKPRIWNDGIYYGENSWSENKQQIKMHDYIGIDFWSQMGWNPSIARLETFIQKGHKDIYNVNASFFYYVLRPSKPDDGREQHSFDYLNQDQRIYNEWTPGQFQGNTIDDNSEVIKGASLAIWCDKPDLVTEDVITEDISKELRSLASKSWNTSSNKIATIDEFKENYKKLGNVAAFKKGSSLPEVKPVKEVVELTYDELNQLIEKVEGLNGDEYTKESFDKLNKVLNEAKALVGAAKTQEEIDSMVSKLKDSINNLKIKEDGNGDNETPSVPGTPGNSNKPENEGSNNIENSPKTGDEFGPWGIVAISTVILGSVIMYRKRNKKVV</sequence>
<feature type="region of interest" description="Disordered" evidence="4">
    <location>
        <begin position="1159"/>
        <end position="1201"/>
    </location>
</feature>
<gene>
    <name evidence="9" type="ORF">SAMN04487885_11427</name>
</gene>
<keyword evidence="5" id="KW-0812">Transmembrane</keyword>
<dbReference type="PRINTS" id="PR00738">
    <property type="entry name" value="GLHYDRLASE20"/>
</dbReference>
<evidence type="ECO:0000313" key="10">
    <source>
        <dbReference type="Proteomes" id="UP000182135"/>
    </source>
</evidence>
<dbReference type="Gene3D" id="3.30.379.10">
    <property type="entry name" value="Chitobiase/beta-hexosaminidase domain 2-like"/>
    <property type="match status" value="2"/>
</dbReference>
<dbReference type="SUPFAM" id="SSF55545">
    <property type="entry name" value="beta-N-acetylhexosaminidase-like domain"/>
    <property type="match status" value="2"/>
</dbReference>
<keyword evidence="6" id="KW-0732">Signal</keyword>
<dbReference type="Gene3D" id="1.20.1270.90">
    <property type="entry name" value="AF1782-like"/>
    <property type="match status" value="1"/>
</dbReference>
<evidence type="ECO:0000256" key="3">
    <source>
        <dbReference type="ARBA" id="ARBA00023295"/>
    </source>
</evidence>
<evidence type="ECO:0000256" key="6">
    <source>
        <dbReference type="SAM" id="SignalP"/>
    </source>
</evidence>
<keyword evidence="2" id="KW-0378">Hydrolase</keyword>
<keyword evidence="10" id="KW-1185">Reference proteome</keyword>
<dbReference type="STRING" id="1529.SAMN04487885_11427"/>
<dbReference type="InterPro" id="IPR015883">
    <property type="entry name" value="Glyco_hydro_20_cat"/>
</dbReference>
<dbReference type="GO" id="GO:0005975">
    <property type="term" value="P:carbohydrate metabolic process"/>
    <property type="evidence" value="ECO:0007669"/>
    <property type="project" value="InterPro"/>
</dbReference>
<evidence type="ECO:0000256" key="2">
    <source>
        <dbReference type="ARBA" id="ARBA00022801"/>
    </source>
</evidence>
<proteinExistence type="inferred from homology"/>
<evidence type="ECO:0000256" key="5">
    <source>
        <dbReference type="SAM" id="Phobius"/>
    </source>
</evidence>
<feature type="transmembrane region" description="Helical" evidence="5">
    <location>
        <begin position="1202"/>
        <end position="1221"/>
    </location>
</feature>
<feature type="domain" description="Beta-hexosaminidase bacterial type N-terminal" evidence="8">
    <location>
        <begin position="563"/>
        <end position="702"/>
    </location>
</feature>
<dbReference type="InterPro" id="IPR052764">
    <property type="entry name" value="GH20_Enzymes"/>
</dbReference>
<dbReference type="CDD" id="cd06564">
    <property type="entry name" value="GH20_DspB_LnbB-like"/>
    <property type="match status" value="1"/>
</dbReference>
<dbReference type="PANTHER" id="PTHR43678">
    <property type="entry name" value="PUTATIVE (AFU_ORTHOLOGUE AFUA_2G00640)-RELATED"/>
    <property type="match status" value="1"/>
</dbReference>
<dbReference type="InterPro" id="IPR025705">
    <property type="entry name" value="Beta_hexosaminidase_sua/sub"/>
</dbReference>
<feature type="domain" description="Glycoside hydrolase family 20 catalytic" evidence="7">
    <location>
        <begin position="177"/>
        <end position="509"/>
    </location>
</feature>
<dbReference type="InterPro" id="IPR029018">
    <property type="entry name" value="Hex-like_dom2"/>
</dbReference>
<dbReference type="InterPro" id="IPR017853">
    <property type="entry name" value="GH"/>
</dbReference>
<dbReference type="EMBL" id="FOOE01000014">
    <property type="protein sequence ID" value="SFF89251.1"/>
    <property type="molecule type" value="Genomic_DNA"/>
</dbReference>
<dbReference type="PANTHER" id="PTHR43678:SF1">
    <property type="entry name" value="BETA-N-ACETYLHEXOSAMINIDASE"/>
    <property type="match status" value="1"/>
</dbReference>
<dbReference type="Proteomes" id="UP000182135">
    <property type="component" value="Unassembled WGS sequence"/>
</dbReference>
<evidence type="ECO:0000313" key="9">
    <source>
        <dbReference type="EMBL" id="SFF89251.1"/>
    </source>
</evidence>
<dbReference type="RefSeq" id="WP_074845753.1">
    <property type="nucleotide sequence ID" value="NZ_FOOE01000014.1"/>
</dbReference>
<evidence type="ECO:0000259" key="8">
    <source>
        <dbReference type="Pfam" id="PF02838"/>
    </source>
</evidence>
<dbReference type="Pfam" id="PF00728">
    <property type="entry name" value="Glyco_hydro_20"/>
    <property type="match status" value="2"/>
</dbReference>
<keyword evidence="3" id="KW-0326">Glycosidase</keyword>
<name>A0A1I2MJF8_9CLOT</name>
<feature type="chain" id="PRO_5010235066" evidence="6">
    <location>
        <begin position="25"/>
        <end position="1229"/>
    </location>
</feature>
<evidence type="ECO:0000256" key="1">
    <source>
        <dbReference type="ARBA" id="ARBA00006285"/>
    </source>
</evidence>
<dbReference type="AlphaFoldDB" id="A0A1I2MJF8"/>
<dbReference type="Gene3D" id="3.20.20.80">
    <property type="entry name" value="Glycosidases"/>
    <property type="match status" value="2"/>
</dbReference>